<organism evidence="5 6">
    <name type="scientific">Sphingomonas naphthae</name>
    <dbReference type="NCBI Taxonomy" id="1813468"/>
    <lineage>
        <taxon>Bacteria</taxon>
        <taxon>Pseudomonadati</taxon>
        <taxon>Pseudomonadota</taxon>
        <taxon>Alphaproteobacteria</taxon>
        <taxon>Sphingomonadales</taxon>
        <taxon>Sphingomonadaceae</taxon>
        <taxon>Sphingomonas</taxon>
    </lineage>
</organism>
<dbReference type="InterPro" id="IPR029001">
    <property type="entry name" value="ITPase-like_fam"/>
</dbReference>
<feature type="active site" description="Proton acceptor" evidence="4">
    <location>
        <position position="73"/>
    </location>
</feature>
<gene>
    <name evidence="5" type="ORF">PQ455_16965</name>
</gene>
<keyword evidence="6" id="KW-1185">Reference proteome</keyword>
<comment type="catalytic activity">
    <reaction evidence="4">
        <text>a 2'-deoxyribonucleoside 5'-triphosphate + H2O = a 2'-deoxyribonucleoside 5'-phosphate + diphosphate + H(+)</text>
        <dbReference type="Rhea" id="RHEA:44644"/>
        <dbReference type="ChEBI" id="CHEBI:15377"/>
        <dbReference type="ChEBI" id="CHEBI:15378"/>
        <dbReference type="ChEBI" id="CHEBI:33019"/>
        <dbReference type="ChEBI" id="CHEBI:61560"/>
        <dbReference type="ChEBI" id="CHEBI:65317"/>
        <dbReference type="EC" id="3.6.1.9"/>
    </reaction>
</comment>
<keyword evidence="2 4" id="KW-0378">Hydrolase</keyword>
<dbReference type="Proteomes" id="UP001220395">
    <property type="component" value="Chromosome"/>
</dbReference>
<comment type="catalytic activity">
    <reaction evidence="4">
        <text>a ribonucleoside 5'-triphosphate + H2O = a ribonucleoside 5'-phosphate + diphosphate + H(+)</text>
        <dbReference type="Rhea" id="RHEA:23996"/>
        <dbReference type="ChEBI" id="CHEBI:15377"/>
        <dbReference type="ChEBI" id="CHEBI:15378"/>
        <dbReference type="ChEBI" id="CHEBI:33019"/>
        <dbReference type="ChEBI" id="CHEBI:58043"/>
        <dbReference type="ChEBI" id="CHEBI:61557"/>
        <dbReference type="EC" id="3.6.1.9"/>
    </reaction>
</comment>
<evidence type="ECO:0000256" key="3">
    <source>
        <dbReference type="ARBA" id="ARBA00023080"/>
    </source>
</evidence>
<dbReference type="HAMAP" id="MF_00528">
    <property type="entry name" value="Maf"/>
    <property type="match status" value="1"/>
</dbReference>
<evidence type="ECO:0000256" key="2">
    <source>
        <dbReference type="ARBA" id="ARBA00022801"/>
    </source>
</evidence>
<evidence type="ECO:0000256" key="4">
    <source>
        <dbReference type="HAMAP-Rule" id="MF_00528"/>
    </source>
</evidence>
<dbReference type="InterPro" id="IPR003697">
    <property type="entry name" value="Maf-like"/>
</dbReference>
<dbReference type="EC" id="3.6.1.9" evidence="4"/>
<dbReference type="EMBL" id="CP117411">
    <property type="protein sequence ID" value="WCT73284.1"/>
    <property type="molecule type" value="Genomic_DNA"/>
</dbReference>
<dbReference type="Pfam" id="PF02545">
    <property type="entry name" value="Maf"/>
    <property type="match status" value="1"/>
</dbReference>
<comment type="function">
    <text evidence="4">Nucleoside triphosphate pyrophosphatase. May have a dual role in cell division arrest and in preventing the incorporation of modified nucleotides into cellular nucleic acids.</text>
</comment>
<evidence type="ECO:0000313" key="6">
    <source>
        <dbReference type="Proteomes" id="UP001220395"/>
    </source>
</evidence>
<comment type="caution">
    <text evidence="4">Lacks conserved residue(s) required for the propagation of feature annotation.</text>
</comment>
<dbReference type="RefSeq" id="WP_273687399.1">
    <property type="nucleotide sequence ID" value="NZ_CP117411.1"/>
</dbReference>
<dbReference type="PIRSF" id="PIRSF006305">
    <property type="entry name" value="Maf"/>
    <property type="match status" value="1"/>
</dbReference>
<evidence type="ECO:0000313" key="5">
    <source>
        <dbReference type="EMBL" id="WCT73284.1"/>
    </source>
</evidence>
<keyword evidence="4" id="KW-0963">Cytoplasm</keyword>
<dbReference type="PANTHER" id="PTHR43213">
    <property type="entry name" value="BIFUNCTIONAL DTTP/UTP PYROPHOSPHATASE/METHYLTRANSFERASE PROTEIN-RELATED"/>
    <property type="match status" value="1"/>
</dbReference>
<protein>
    <recommendedName>
        <fullName evidence="4">Nucleoside triphosphate pyrophosphatase</fullName>
        <ecNumber evidence="4">3.6.1.9</ecNumber>
    </recommendedName>
    <alternativeName>
        <fullName evidence="4">Nucleotide pyrophosphatase</fullName>
        <shortName evidence="4">Nucleotide PPase</shortName>
    </alternativeName>
</protein>
<proteinExistence type="inferred from homology"/>
<comment type="similarity">
    <text evidence="4">Belongs to the Maf family.</text>
</comment>
<accession>A0ABY7TN55</accession>
<dbReference type="Gene3D" id="3.90.950.10">
    <property type="match status" value="1"/>
</dbReference>
<evidence type="ECO:0000256" key="1">
    <source>
        <dbReference type="ARBA" id="ARBA00001968"/>
    </source>
</evidence>
<dbReference type="PANTHER" id="PTHR43213:SF5">
    <property type="entry name" value="BIFUNCTIONAL DTTP_UTP PYROPHOSPHATASE_METHYLTRANSFERASE PROTEIN-RELATED"/>
    <property type="match status" value="1"/>
</dbReference>
<comment type="cofactor">
    <cofactor evidence="1 4">
        <name>a divalent metal cation</name>
        <dbReference type="ChEBI" id="CHEBI:60240"/>
    </cofactor>
</comment>
<sequence length="197" mass="20850">MLILASQSASRRAMLTAAGVPHEAKVAGVDEAAVKASLLADGLDARALADALAELKALRLSLRFPEALVLGCDSTVAAPDGALLDKAESWEEARSQLQGLRGGTHRLWSAAVVCRAGAPIWRHVDGAKLTMRPFSDAFLESYLDAEWPAIGGCVGGYRLEGLGAQLFAKIEGSHFTILGLPLLPLLDWLRIQGVIVT</sequence>
<dbReference type="SUPFAM" id="SSF52972">
    <property type="entry name" value="ITPase-like"/>
    <property type="match status" value="1"/>
</dbReference>
<keyword evidence="3 4" id="KW-0546">Nucleotide metabolism</keyword>
<reference evidence="5 6" key="1">
    <citation type="submission" date="2023-02" db="EMBL/GenBank/DDBJ databases">
        <title>Genome sequence of Sphingomonas naphthae.</title>
        <authorList>
            <person name="Kim S."/>
            <person name="Heo J."/>
            <person name="Kwon S.-W."/>
        </authorList>
    </citation>
    <scope>NUCLEOTIDE SEQUENCE [LARGE SCALE GENOMIC DNA]</scope>
    <source>
        <strain evidence="5 6">KACC 18716</strain>
    </source>
</reference>
<comment type="subcellular location">
    <subcellularLocation>
        <location evidence="4">Cytoplasm</location>
    </subcellularLocation>
</comment>
<name>A0ABY7TN55_9SPHN</name>